<evidence type="ECO:0000256" key="8">
    <source>
        <dbReference type="ARBA" id="ARBA00022741"/>
    </source>
</evidence>
<dbReference type="Proteomes" id="UP000004080">
    <property type="component" value="Unassembled WGS sequence"/>
</dbReference>
<evidence type="ECO:0000256" key="6">
    <source>
        <dbReference type="ARBA" id="ARBA00022679"/>
    </source>
</evidence>
<dbReference type="AlphaFoldDB" id="I8AJW4"/>
<accession>I8AJW4</accession>
<dbReference type="RefSeq" id="WP_007201766.1">
    <property type="nucleotide sequence ID" value="NZ_AKKV01000024.1"/>
</dbReference>
<proteinExistence type="predicted"/>
<dbReference type="InterPro" id="IPR036097">
    <property type="entry name" value="HisK_dim/P_sf"/>
</dbReference>
<dbReference type="Gene3D" id="1.10.287.130">
    <property type="match status" value="1"/>
</dbReference>
<evidence type="ECO:0000259" key="15">
    <source>
        <dbReference type="PROSITE" id="PS50109"/>
    </source>
</evidence>
<dbReference type="SUPFAM" id="SSF47384">
    <property type="entry name" value="Homodimeric domain of signal transducing histidine kinase"/>
    <property type="match status" value="1"/>
</dbReference>
<dbReference type="SMART" id="SM00388">
    <property type="entry name" value="HisKA"/>
    <property type="match status" value="1"/>
</dbReference>
<feature type="transmembrane region" description="Helical" evidence="14">
    <location>
        <begin position="132"/>
        <end position="150"/>
    </location>
</feature>
<evidence type="ECO:0000256" key="5">
    <source>
        <dbReference type="ARBA" id="ARBA00022553"/>
    </source>
</evidence>
<dbReference type="Pfam" id="PF07694">
    <property type="entry name" value="5TM-5TMR_LYT"/>
    <property type="match status" value="1"/>
</dbReference>
<feature type="transmembrane region" description="Helical" evidence="14">
    <location>
        <begin position="7"/>
        <end position="28"/>
    </location>
</feature>
<dbReference type="PROSITE" id="PS50109">
    <property type="entry name" value="HIS_KIN"/>
    <property type="match status" value="1"/>
</dbReference>
<evidence type="ECO:0000256" key="9">
    <source>
        <dbReference type="ARBA" id="ARBA00022777"/>
    </source>
</evidence>
<keyword evidence="5" id="KW-0597">Phosphoprotein</keyword>
<keyword evidence="12" id="KW-0902">Two-component regulatory system</keyword>
<keyword evidence="8" id="KW-0547">Nucleotide-binding</keyword>
<dbReference type="PRINTS" id="PR00344">
    <property type="entry name" value="BCTRLSENSOR"/>
</dbReference>
<dbReference type="PANTHER" id="PTHR43065">
    <property type="entry name" value="SENSOR HISTIDINE KINASE"/>
    <property type="match status" value="1"/>
</dbReference>
<feature type="transmembrane region" description="Helical" evidence="14">
    <location>
        <begin position="162"/>
        <end position="180"/>
    </location>
</feature>
<dbReference type="EMBL" id="AKKV01000024">
    <property type="protein sequence ID" value="EIT85834.1"/>
    <property type="molecule type" value="Genomic_DNA"/>
</dbReference>
<dbReference type="EC" id="2.7.13.3" evidence="3"/>
<keyword evidence="4" id="KW-1003">Cell membrane</keyword>
<feature type="transmembrane region" description="Helical" evidence="14">
    <location>
        <begin position="104"/>
        <end position="125"/>
    </location>
</feature>
<dbReference type="PANTHER" id="PTHR43065:SF46">
    <property type="entry name" value="C4-DICARBOXYLATE TRANSPORT SENSOR PROTEIN DCTB"/>
    <property type="match status" value="1"/>
</dbReference>
<keyword evidence="13 14" id="KW-0472">Membrane</keyword>
<dbReference type="Pfam" id="PF02518">
    <property type="entry name" value="HATPase_c"/>
    <property type="match status" value="1"/>
</dbReference>
<evidence type="ECO:0000256" key="2">
    <source>
        <dbReference type="ARBA" id="ARBA00004651"/>
    </source>
</evidence>
<dbReference type="STRING" id="1196324.A374_08364"/>
<evidence type="ECO:0000256" key="13">
    <source>
        <dbReference type="ARBA" id="ARBA00023136"/>
    </source>
</evidence>
<dbReference type="SUPFAM" id="SSF55874">
    <property type="entry name" value="ATPase domain of HSP90 chaperone/DNA topoisomerase II/histidine kinase"/>
    <property type="match status" value="1"/>
</dbReference>
<evidence type="ECO:0000256" key="1">
    <source>
        <dbReference type="ARBA" id="ARBA00000085"/>
    </source>
</evidence>
<keyword evidence="10" id="KW-0067">ATP-binding</keyword>
<dbReference type="InterPro" id="IPR003594">
    <property type="entry name" value="HATPase_dom"/>
</dbReference>
<evidence type="ECO:0000256" key="10">
    <source>
        <dbReference type="ARBA" id="ARBA00022840"/>
    </source>
</evidence>
<dbReference type="Pfam" id="PF00512">
    <property type="entry name" value="HisKA"/>
    <property type="match status" value="1"/>
</dbReference>
<reference evidence="16 17" key="1">
    <citation type="journal article" date="2012" name="J. Bacteriol.">
        <title>Genome of Bacillus macauensis ZFHKF-1, a Long-Chain-Forming Bacterium.</title>
        <authorList>
            <person name="Cai L."/>
            <person name="Zhang T."/>
        </authorList>
    </citation>
    <scope>NUCLEOTIDE SEQUENCE [LARGE SCALE GENOMIC DNA]</scope>
    <source>
        <strain evidence="16 17">ZFHKF-1</strain>
    </source>
</reference>
<dbReference type="InterPro" id="IPR036890">
    <property type="entry name" value="HATPase_C_sf"/>
</dbReference>
<dbReference type="OrthoDB" id="9815750at2"/>
<dbReference type="SMART" id="SM00387">
    <property type="entry name" value="HATPase_c"/>
    <property type="match status" value="1"/>
</dbReference>
<dbReference type="GO" id="GO:0005886">
    <property type="term" value="C:plasma membrane"/>
    <property type="evidence" value="ECO:0007669"/>
    <property type="project" value="UniProtKB-SubCell"/>
</dbReference>
<dbReference type="GO" id="GO:0071555">
    <property type="term" value="P:cell wall organization"/>
    <property type="evidence" value="ECO:0007669"/>
    <property type="project" value="InterPro"/>
</dbReference>
<comment type="caution">
    <text evidence="16">The sequence shown here is derived from an EMBL/GenBank/DDBJ whole genome shotgun (WGS) entry which is preliminary data.</text>
</comment>
<feature type="transmembrane region" description="Helical" evidence="14">
    <location>
        <begin position="40"/>
        <end position="58"/>
    </location>
</feature>
<feature type="transmembrane region" description="Helical" evidence="14">
    <location>
        <begin position="70"/>
        <end position="98"/>
    </location>
</feature>
<dbReference type="CDD" id="cd00075">
    <property type="entry name" value="HATPase"/>
    <property type="match status" value="1"/>
</dbReference>
<dbReference type="InterPro" id="IPR011620">
    <property type="entry name" value="Sig_transdc_His_kinase_LytS_TM"/>
</dbReference>
<gene>
    <name evidence="16" type="ORF">A374_08364</name>
</gene>
<protein>
    <recommendedName>
        <fullName evidence="3">histidine kinase</fullName>
        <ecNumber evidence="3">2.7.13.3</ecNumber>
    </recommendedName>
</protein>
<dbReference type="InterPro" id="IPR003661">
    <property type="entry name" value="HisK_dim/P_dom"/>
</dbReference>
<evidence type="ECO:0000256" key="4">
    <source>
        <dbReference type="ARBA" id="ARBA00022475"/>
    </source>
</evidence>
<dbReference type="Gene3D" id="3.30.565.10">
    <property type="entry name" value="Histidine kinase-like ATPase, C-terminal domain"/>
    <property type="match status" value="1"/>
</dbReference>
<feature type="domain" description="Histidine kinase" evidence="15">
    <location>
        <begin position="208"/>
        <end position="415"/>
    </location>
</feature>
<evidence type="ECO:0000256" key="14">
    <source>
        <dbReference type="SAM" id="Phobius"/>
    </source>
</evidence>
<keyword evidence="9 16" id="KW-0418">Kinase</keyword>
<dbReference type="Gene3D" id="1.10.1760.20">
    <property type="match status" value="1"/>
</dbReference>
<evidence type="ECO:0000313" key="17">
    <source>
        <dbReference type="Proteomes" id="UP000004080"/>
    </source>
</evidence>
<evidence type="ECO:0000256" key="3">
    <source>
        <dbReference type="ARBA" id="ARBA00012438"/>
    </source>
</evidence>
<organism evidence="16 17">
    <name type="scientific">Fictibacillus macauensis ZFHKF-1</name>
    <dbReference type="NCBI Taxonomy" id="1196324"/>
    <lineage>
        <taxon>Bacteria</taxon>
        <taxon>Bacillati</taxon>
        <taxon>Bacillota</taxon>
        <taxon>Bacilli</taxon>
        <taxon>Bacillales</taxon>
        <taxon>Fictibacillaceae</taxon>
        <taxon>Fictibacillus</taxon>
    </lineage>
</organism>
<sequence length="415" mass="46681">MQYLLGPLFVNVAIIFSLTYITNTIAPFLPKKVNSVKVKWMYGGFAAICALLCMAYPIETLKDSHFDLRNVPIMIVTLYGGLFPGIICTLVVMVARFFVGGDYVNLGLVLALVAFLVAACFMYLFKNKRKRWKTAVIISGVYTLLYAGILMYDLDFLPTNFYMVYFTSFMLSFFSSVFLIERLKKINDRLEETVYLEKLSVVGQMAAAIAHEVRNPLTTVRGMIQFLSVDTSDQKLKEYAPLLLDELDRTNKIITDYLSLVKPGNPSLKSLPLDRTIEEILSLIAPYGVLHNTLITYKKAGGEYYVVADLHYLKQCMINIIKNAIEAMERHDGVVTIYLYAADRNQLTLAIEDNGKGMTEEELTKIGLPFYTTKTKGTGLGTMIMSRLIREIGGNIHYESKSGSGTRVLLTLPVR</sequence>
<evidence type="ECO:0000256" key="12">
    <source>
        <dbReference type="ARBA" id="ARBA00023012"/>
    </source>
</evidence>
<evidence type="ECO:0000313" key="16">
    <source>
        <dbReference type="EMBL" id="EIT85834.1"/>
    </source>
</evidence>
<dbReference type="PATRIC" id="fig|1196324.3.peg.1716"/>
<keyword evidence="7 14" id="KW-0812">Transmembrane</keyword>
<comment type="subcellular location">
    <subcellularLocation>
        <location evidence="2">Cell membrane</location>
        <topology evidence="2">Multi-pass membrane protein</topology>
    </subcellularLocation>
</comment>
<dbReference type="InterPro" id="IPR004358">
    <property type="entry name" value="Sig_transdc_His_kin-like_C"/>
</dbReference>
<keyword evidence="6" id="KW-0808">Transferase</keyword>
<dbReference type="eggNOG" id="COG4191">
    <property type="taxonomic scope" value="Bacteria"/>
</dbReference>
<evidence type="ECO:0000256" key="11">
    <source>
        <dbReference type="ARBA" id="ARBA00022989"/>
    </source>
</evidence>
<dbReference type="InterPro" id="IPR005467">
    <property type="entry name" value="His_kinase_dom"/>
</dbReference>
<evidence type="ECO:0000256" key="7">
    <source>
        <dbReference type="ARBA" id="ARBA00022692"/>
    </source>
</evidence>
<keyword evidence="17" id="KW-1185">Reference proteome</keyword>
<dbReference type="CDD" id="cd00082">
    <property type="entry name" value="HisKA"/>
    <property type="match status" value="1"/>
</dbReference>
<dbReference type="GO" id="GO:0005524">
    <property type="term" value="F:ATP binding"/>
    <property type="evidence" value="ECO:0007669"/>
    <property type="project" value="UniProtKB-KW"/>
</dbReference>
<comment type="catalytic activity">
    <reaction evidence="1">
        <text>ATP + protein L-histidine = ADP + protein N-phospho-L-histidine.</text>
        <dbReference type="EC" id="2.7.13.3"/>
    </reaction>
</comment>
<name>I8AJW4_9BACL</name>
<dbReference type="GO" id="GO:0000155">
    <property type="term" value="F:phosphorelay sensor kinase activity"/>
    <property type="evidence" value="ECO:0007669"/>
    <property type="project" value="InterPro"/>
</dbReference>
<keyword evidence="11 14" id="KW-1133">Transmembrane helix</keyword>